<dbReference type="SUPFAM" id="SSF56574">
    <property type="entry name" value="Serpins"/>
    <property type="match status" value="1"/>
</dbReference>
<dbReference type="InterPro" id="IPR036186">
    <property type="entry name" value="Serpin_sf"/>
</dbReference>
<dbReference type="CDD" id="cd02043">
    <property type="entry name" value="serpinP_plants"/>
    <property type="match status" value="1"/>
</dbReference>
<evidence type="ECO:0000256" key="2">
    <source>
        <dbReference type="RuleBase" id="RU000411"/>
    </source>
</evidence>
<dbReference type="PANTHER" id="PTHR11461:SF211">
    <property type="entry name" value="GH10112P-RELATED"/>
    <property type="match status" value="1"/>
</dbReference>
<dbReference type="InterPro" id="IPR042185">
    <property type="entry name" value="Serpin_sf_2"/>
</dbReference>
<reference evidence="5" key="2">
    <citation type="submission" date="2025-08" db="UniProtKB">
        <authorList>
            <consortium name="RefSeq"/>
        </authorList>
    </citation>
    <scope>IDENTIFICATION</scope>
    <source>
        <tissue evidence="5">Leaf</tissue>
    </source>
</reference>
<dbReference type="InterPro" id="IPR023795">
    <property type="entry name" value="Serpin_CS"/>
</dbReference>
<dbReference type="InterPro" id="IPR023796">
    <property type="entry name" value="Serpin_dom"/>
</dbReference>
<proteinExistence type="inferred from homology"/>
<dbReference type="AlphaFoldDB" id="A0A6P8DJJ5"/>
<dbReference type="RefSeq" id="XP_031394584.1">
    <property type="nucleotide sequence ID" value="XM_031538724.1"/>
</dbReference>
<dbReference type="PANTHER" id="PTHR11461">
    <property type="entry name" value="SERINE PROTEASE INHIBITOR, SERPIN"/>
    <property type="match status" value="1"/>
</dbReference>
<dbReference type="GO" id="GO:0005615">
    <property type="term" value="C:extracellular space"/>
    <property type="evidence" value="ECO:0007669"/>
    <property type="project" value="InterPro"/>
</dbReference>
<dbReference type="Gene3D" id="3.30.497.10">
    <property type="entry name" value="Antithrombin, subunit I, domain 2"/>
    <property type="match status" value="1"/>
</dbReference>
<keyword evidence="4" id="KW-1185">Reference proteome</keyword>
<dbReference type="GO" id="GO:0004867">
    <property type="term" value="F:serine-type endopeptidase inhibitor activity"/>
    <property type="evidence" value="ECO:0007669"/>
    <property type="project" value="InterPro"/>
</dbReference>
<evidence type="ECO:0000313" key="5">
    <source>
        <dbReference type="RefSeq" id="XP_031394584.1"/>
    </source>
</evidence>
<name>A0A6P8DJJ5_PUNGR</name>
<dbReference type="Proteomes" id="UP000515151">
    <property type="component" value="Chromosome 4"/>
</dbReference>
<organism evidence="4 5">
    <name type="scientific">Punica granatum</name>
    <name type="common">Pomegranate</name>
    <dbReference type="NCBI Taxonomy" id="22663"/>
    <lineage>
        <taxon>Eukaryota</taxon>
        <taxon>Viridiplantae</taxon>
        <taxon>Streptophyta</taxon>
        <taxon>Embryophyta</taxon>
        <taxon>Tracheophyta</taxon>
        <taxon>Spermatophyta</taxon>
        <taxon>Magnoliopsida</taxon>
        <taxon>eudicotyledons</taxon>
        <taxon>Gunneridae</taxon>
        <taxon>Pentapetalae</taxon>
        <taxon>rosids</taxon>
        <taxon>malvids</taxon>
        <taxon>Myrtales</taxon>
        <taxon>Lythraceae</taxon>
        <taxon>Punica</taxon>
    </lineage>
</organism>
<dbReference type="PROSITE" id="PS00284">
    <property type="entry name" value="SERPIN"/>
    <property type="match status" value="1"/>
</dbReference>
<evidence type="ECO:0000256" key="1">
    <source>
        <dbReference type="ARBA" id="ARBA00009500"/>
    </source>
</evidence>
<dbReference type="GeneID" id="116206001"/>
<dbReference type="OrthoDB" id="1063785at2759"/>
<dbReference type="SMART" id="SM00093">
    <property type="entry name" value="SERPIN"/>
    <property type="match status" value="1"/>
</dbReference>
<reference evidence="4" key="1">
    <citation type="journal article" date="2020" name="Plant Biotechnol. J.">
        <title>The pomegranate (Punica granatum L.) draft genome dissects genetic divergence between soft- and hard-seeded cultivars.</title>
        <authorList>
            <person name="Luo X."/>
            <person name="Li H."/>
            <person name="Wu Z."/>
            <person name="Yao W."/>
            <person name="Zhao P."/>
            <person name="Cao D."/>
            <person name="Yu H."/>
            <person name="Li K."/>
            <person name="Poudel K."/>
            <person name="Zhao D."/>
            <person name="Zhang F."/>
            <person name="Xia X."/>
            <person name="Chen L."/>
            <person name="Wang Q."/>
            <person name="Jing D."/>
            <person name="Cao S."/>
        </authorList>
    </citation>
    <scope>NUCLEOTIDE SEQUENCE [LARGE SCALE GENOMIC DNA]</scope>
    <source>
        <strain evidence="4">cv. Tunisia</strain>
    </source>
</reference>
<dbReference type="Gene3D" id="2.30.39.10">
    <property type="entry name" value="Alpha-1-antitrypsin, domain 1"/>
    <property type="match status" value="1"/>
</dbReference>
<feature type="non-terminal residue" evidence="5">
    <location>
        <position position="1"/>
    </location>
</feature>
<protein>
    <submittedName>
        <fullName evidence="5">Serpin-ZX-like</fullName>
    </submittedName>
</protein>
<accession>A0A6P8DJJ5</accession>
<dbReference type="InterPro" id="IPR000215">
    <property type="entry name" value="Serpin_fam"/>
</dbReference>
<evidence type="ECO:0000313" key="4">
    <source>
        <dbReference type="Proteomes" id="UP000515151"/>
    </source>
</evidence>
<dbReference type="InterPro" id="IPR042178">
    <property type="entry name" value="Serpin_sf_1"/>
</dbReference>
<comment type="similarity">
    <text evidence="1 2">Belongs to the serpin family.</text>
</comment>
<dbReference type="Pfam" id="PF00079">
    <property type="entry name" value="Serpin"/>
    <property type="match status" value="1"/>
</dbReference>
<feature type="domain" description="Serpin" evidence="3">
    <location>
        <begin position="2"/>
        <end position="333"/>
    </location>
</feature>
<sequence>IQRISSPSFAARLLTTSTHLPPISPRKSSLTAAPLVALKLSSVNGLWLDKSFSVYPSIKKVLETAYRATIHLTDFQNKLEEEVTNEVNSWIEKQTSGLIKEVLPVGGLVPDLTRRLIFVNALYFKGAWNEKFDLSCTKDAEFHLLSGSCSQVPFMTSKKKQTVSAFDGFKVLELPCKQGSSDKRRFSMYFFLPDETKGLPSLVKKVCSEPGFLDHHLPRQKVEVRNFRIPRFKISFGFEAVQVLEELGMFFPESLGLAVSCTQPHENLYVSKLFNRSFIEVNEEGSEAAAASTVLVNVKGPKKIDFVADHPFLFIIRENMSGMILFIGQVLNPSTI</sequence>
<gene>
    <name evidence="5" type="primary">LOC116206001</name>
</gene>
<evidence type="ECO:0000259" key="3">
    <source>
        <dbReference type="SMART" id="SM00093"/>
    </source>
</evidence>